<reference evidence="1 2" key="1">
    <citation type="submission" date="2019-05" db="EMBL/GenBank/DDBJ databases">
        <title>Another draft genome of Portunus trituberculatus and its Hox gene families provides insights of decapod evolution.</title>
        <authorList>
            <person name="Jeong J.-H."/>
            <person name="Song I."/>
            <person name="Kim S."/>
            <person name="Choi T."/>
            <person name="Kim D."/>
            <person name="Ryu S."/>
            <person name="Kim W."/>
        </authorList>
    </citation>
    <scope>NUCLEOTIDE SEQUENCE [LARGE SCALE GENOMIC DNA]</scope>
    <source>
        <tissue evidence="1">Muscle</tissue>
    </source>
</reference>
<evidence type="ECO:0000313" key="2">
    <source>
        <dbReference type="Proteomes" id="UP000324222"/>
    </source>
</evidence>
<keyword evidence="2" id="KW-1185">Reference proteome</keyword>
<dbReference type="Proteomes" id="UP000324222">
    <property type="component" value="Unassembled WGS sequence"/>
</dbReference>
<comment type="caution">
    <text evidence="1">The sequence shown here is derived from an EMBL/GenBank/DDBJ whole genome shotgun (WGS) entry which is preliminary data.</text>
</comment>
<gene>
    <name evidence="1" type="ORF">E2C01_001869</name>
</gene>
<name>A0A5B7CJ11_PORTR</name>
<dbReference type="EMBL" id="VSRR010000061">
    <property type="protein sequence ID" value="MPC09265.1"/>
    <property type="molecule type" value="Genomic_DNA"/>
</dbReference>
<proteinExistence type="predicted"/>
<sequence length="84" mass="9452">MALELQKHPKKSVSLQLQLFKNSGGIPFNSASLFGYTRVNLGEDVRHLHDPWQPSATPQAAEPCNRKWYKGQRGIMCVGAEEKE</sequence>
<dbReference type="AlphaFoldDB" id="A0A5B7CJ11"/>
<organism evidence="1 2">
    <name type="scientific">Portunus trituberculatus</name>
    <name type="common">Swimming crab</name>
    <name type="synonym">Neptunus trituberculatus</name>
    <dbReference type="NCBI Taxonomy" id="210409"/>
    <lineage>
        <taxon>Eukaryota</taxon>
        <taxon>Metazoa</taxon>
        <taxon>Ecdysozoa</taxon>
        <taxon>Arthropoda</taxon>
        <taxon>Crustacea</taxon>
        <taxon>Multicrustacea</taxon>
        <taxon>Malacostraca</taxon>
        <taxon>Eumalacostraca</taxon>
        <taxon>Eucarida</taxon>
        <taxon>Decapoda</taxon>
        <taxon>Pleocyemata</taxon>
        <taxon>Brachyura</taxon>
        <taxon>Eubrachyura</taxon>
        <taxon>Portunoidea</taxon>
        <taxon>Portunidae</taxon>
        <taxon>Portuninae</taxon>
        <taxon>Portunus</taxon>
    </lineage>
</organism>
<protein>
    <submittedName>
        <fullName evidence="1">Uncharacterized protein</fullName>
    </submittedName>
</protein>
<accession>A0A5B7CJ11</accession>
<evidence type="ECO:0000313" key="1">
    <source>
        <dbReference type="EMBL" id="MPC09265.1"/>
    </source>
</evidence>